<gene>
    <name evidence="3" type="ORF">AN218_13050</name>
</gene>
<evidence type="ECO:0000256" key="1">
    <source>
        <dbReference type="SAM" id="MobiDB-lite"/>
    </source>
</evidence>
<dbReference type="InterPro" id="IPR038740">
    <property type="entry name" value="BioF2-like_GNAT_dom"/>
</dbReference>
<reference evidence="3 4" key="1">
    <citation type="journal article" date="2016" name="Front. Microbiol.">
        <title>Comparative Genomics Analysis of Streptomyces Species Reveals Their Adaptation to the Marine Environment and Their Diversity at the Genomic Level.</title>
        <authorList>
            <person name="Tian X."/>
            <person name="Zhang Z."/>
            <person name="Yang T."/>
            <person name="Chen M."/>
            <person name="Li J."/>
            <person name="Chen F."/>
            <person name="Yang J."/>
            <person name="Li W."/>
            <person name="Zhang B."/>
            <person name="Zhang Z."/>
            <person name="Wu J."/>
            <person name="Zhang C."/>
            <person name="Long L."/>
            <person name="Xiao J."/>
        </authorList>
    </citation>
    <scope>NUCLEOTIDE SEQUENCE [LARGE SCALE GENOMIC DNA]</scope>
    <source>
        <strain evidence="3 4">SCSIO 10429</strain>
    </source>
</reference>
<dbReference type="Gene3D" id="3.40.630.30">
    <property type="match status" value="1"/>
</dbReference>
<dbReference type="RefSeq" id="WP_141747556.1">
    <property type="nucleotide sequence ID" value="NZ_LJGW01000224.1"/>
</dbReference>
<organism evidence="3 4">
    <name type="scientific">Streptomyces nanshensis</name>
    <dbReference type="NCBI Taxonomy" id="518642"/>
    <lineage>
        <taxon>Bacteria</taxon>
        <taxon>Bacillati</taxon>
        <taxon>Actinomycetota</taxon>
        <taxon>Actinomycetes</taxon>
        <taxon>Kitasatosporales</taxon>
        <taxon>Streptomycetaceae</taxon>
        <taxon>Streptomyces</taxon>
    </lineage>
</organism>
<dbReference type="Proteomes" id="UP000176005">
    <property type="component" value="Unassembled WGS sequence"/>
</dbReference>
<dbReference type="InterPro" id="IPR016181">
    <property type="entry name" value="Acyl_CoA_acyltransferase"/>
</dbReference>
<feature type="compositionally biased region" description="Pro residues" evidence="1">
    <location>
        <begin position="342"/>
        <end position="361"/>
    </location>
</feature>
<sequence>MKTKDLSPAAVPVREAVRVLAGAEACAFLAVRWPALYEECREATPYQSREWLCGWASQLPAGAQPLVVVCEGAGGPVAALALVREAGVVRALGSPVAECIRPVGRAAEDASVAGALVQELRAMVRAGDAVEVADVPRASALGRHLAGVAGWHGSMVPYARVTLPVIYPAMVPEIRRGHAKRKSRWTRLTQHSRVVVRRSRGPRELLADWEVLLRLHEERFGDLPAAARELRAVLGGCAGIAFIASLTVEDKPVAAQLCLHRRHRAYSLLAAMTADAEICRAGPGHALLRELCDLLHAEGFASFDLGRTRVDENGGGGQVAYKEAYGPGWEDLVTVTSRTAEQPPPRAGRLRPVPPADLPVP</sequence>
<dbReference type="SUPFAM" id="SSF55729">
    <property type="entry name" value="Acyl-CoA N-acyltransferases (Nat)"/>
    <property type="match status" value="1"/>
</dbReference>
<feature type="domain" description="BioF2-like acetyltransferase" evidence="2">
    <location>
        <begin position="182"/>
        <end position="317"/>
    </location>
</feature>
<dbReference type="AlphaFoldDB" id="A0A1E7L5D2"/>
<protein>
    <recommendedName>
        <fullName evidence="2">BioF2-like acetyltransferase domain-containing protein</fullName>
    </recommendedName>
</protein>
<accession>A0A1E7L5D2</accession>
<evidence type="ECO:0000313" key="3">
    <source>
        <dbReference type="EMBL" id="OEV11406.1"/>
    </source>
</evidence>
<comment type="caution">
    <text evidence="3">The sequence shown here is derived from an EMBL/GenBank/DDBJ whole genome shotgun (WGS) entry which is preliminary data.</text>
</comment>
<evidence type="ECO:0000259" key="2">
    <source>
        <dbReference type="Pfam" id="PF13480"/>
    </source>
</evidence>
<feature type="region of interest" description="Disordered" evidence="1">
    <location>
        <begin position="336"/>
        <end position="361"/>
    </location>
</feature>
<name>A0A1E7L5D2_9ACTN</name>
<keyword evidence="4" id="KW-1185">Reference proteome</keyword>
<dbReference type="EMBL" id="LJGW01000224">
    <property type="protein sequence ID" value="OEV11406.1"/>
    <property type="molecule type" value="Genomic_DNA"/>
</dbReference>
<dbReference type="Pfam" id="PF13480">
    <property type="entry name" value="Acetyltransf_6"/>
    <property type="match status" value="1"/>
</dbReference>
<evidence type="ECO:0000313" key="4">
    <source>
        <dbReference type="Proteomes" id="UP000176005"/>
    </source>
</evidence>
<proteinExistence type="predicted"/>